<organism evidence="6 7">
    <name type="scientific">Candidatus Filomicrobium marinum</name>
    <dbReference type="NCBI Taxonomy" id="1608628"/>
    <lineage>
        <taxon>Bacteria</taxon>
        <taxon>Pseudomonadati</taxon>
        <taxon>Pseudomonadota</taxon>
        <taxon>Alphaproteobacteria</taxon>
        <taxon>Hyphomicrobiales</taxon>
        <taxon>Hyphomicrobiaceae</taxon>
        <taxon>Filomicrobium</taxon>
    </lineage>
</organism>
<dbReference type="NCBIfam" id="TIGR00275">
    <property type="entry name" value="aminoacetone oxidase family FAD-binding enzyme"/>
    <property type="match status" value="1"/>
</dbReference>
<dbReference type="PRINTS" id="PR00420">
    <property type="entry name" value="RNGMNOXGNASE"/>
</dbReference>
<evidence type="ECO:0000313" key="6">
    <source>
        <dbReference type="EMBL" id="CPR16001.1"/>
    </source>
</evidence>
<evidence type="ECO:0000256" key="2">
    <source>
        <dbReference type="ARBA" id="ARBA00022630"/>
    </source>
</evidence>
<dbReference type="InterPro" id="IPR022460">
    <property type="entry name" value="Flavoprotein_PP4765"/>
</dbReference>
<dbReference type="InterPro" id="IPR036188">
    <property type="entry name" value="FAD/NAD-bd_sf"/>
</dbReference>
<dbReference type="SUPFAM" id="SSF160996">
    <property type="entry name" value="HI0933 insert domain-like"/>
    <property type="match status" value="1"/>
</dbReference>
<gene>
    <name evidence="6" type="ORF">YBN1229_v1_0600</name>
</gene>
<dbReference type="KEGG" id="fiy:BN1229_v1_0600"/>
<keyword evidence="3" id="KW-0274">FAD</keyword>
<dbReference type="EMBL" id="LN829119">
    <property type="protein sequence ID" value="CPR16001.1"/>
    <property type="molecule type" value="Genomic_DNA"/>
</dbReference>
<comment type="cofactor">
    <cofactor evidence="1">
        <name>FAD</name>
        <dbReference type="ChEBI" id="CHEBI:57692"/>
    </cofactor>
</comment>
<dbReference type="InterPro" id="IPR004792">
    <property type="entry name" value="BaiN-like"/>
</dbReference>
<dbReference type="KEGG" id="fil:BN1229_v1_0599"/>
<keyword evidence="2" id="KW-0285">Flavoprotein</keyword>
<dbReference type="Pfam" id="PF03486">
    <property type="entry name" value="HI0933_like"/>
    <property type="match status" value="1"/>
</dbReference>
<dbReference type="Proteomes" id="UP000033187">
    <property type="component" value="Chromosome 1"/>
</dbReference>
<evidence type="ECO:0008006" key="8">
    <source>
        <dbReference type="Google" id="ProtNLM"/>
    </source>
</evidence>
<dbReference type="Gene3D" id="1.10.8.260">
    <property type="entry name" value="HI0933 insert domain-like"/>
    <property type="match status" value="1"/>
</dbReference>
<feature type="domain" description="RsdA/BaiN/AoA(So)-like insert" evidence="5">
    <location>
        <begin position="219"/>
        <end position="363"/>
    </location>
</feature>
<dbReference type="SUPFAM" id="SSF51905">
    <property type="entry name" value="FAD/NAD(P)-binding domain"/>
    <property type="match status" value="1"/>
</dbReference>
<dbReference type="Gene3D" id="3.50.50.60">
    <property type="entry name" value="FAD/NAD(P)-binding domain"/>
    <property type="match status" value="1"/>
</dbReference>
<reference evidence="7" key="1">
    <citation type="submission" date="2015-02" db="EMBL/GenBank/DDBJ databases">
        <authorList>
            <person name="Chooi Y.-H."/>
        </authorList>
    </citation>
    <scope>NUCLEOTIDE SEQUENCE [LARGE SCALE GENOMIC DNA]</scope>
    <source>
        <strain evidence="7">strain Y</strain>
    </source>
</reference>
<evidence type="ECO:0000259" key="4">
    <source>
        <dbReference type="Pfam" id="PF03486"/>
    </source>
</evidence>
<dbReference type="PANTHER" id="PTHR42887:SF1">
    <property type="entry name" value="BLR3961 PROTEIN"/>
    <property type="match status" value="1"/>
</dbReference>
<proteinExistence type="predicted"/>
<dbReference type="AlphaFoldDB" id="A0A0D6JB98"/>
<dbReference type="InterPro" id="IPR055178">
    <property type="entry name" value="RsdA/BaiN/AoA(So)-like_dom"/>
</dbReference>
<dbReference type="NCBIfam" id="TIGR03862">
    <property type="entry name" value="flavo_PP4765"/>
    <property type="match status" value="1"/>
</dbReference>
<feature type="domain" description="RsdA/BaiN/AoA(So)-like Rossmann fold-like" evidence="4">
    <location>
        <begin position="25"/>
        <end position="416"/>
    </location>
</feature>
<dbReference type="Gene3D" id="2.40.30.10">
    <property type="entry name" value="Translation factors"/>
    <property type="match status" value="1"/>
</dbReference>
<dbReference type="PANTHER" id="PTHR42887">
    <property type="entry name" value="OS12G0638800 PROTEIN"/>
    <property type="match status" value="1"/>
</dbReference>
<evidence type="ECO:0000256" key="3">
    <source>
        <dbReference type="ARBA" id="ARBA00022827"/>
    </source>
</evidence>
<evidence type="ECO:0000256" key="1">
    <source>
        <dbReference type="ARBA" id="ARBA00001974"/>
    </source>
</evidence>
<dbReference type="InterPro" id="IPR057661">
    <property type="entry name" value="RsdA/BaiN/AoA(So)_Rossmann"/>
</dbReference>
<protein>
    <recommendedName>
        <fullName evidence="8">NAD(FAD)-utilizing dehydrogenase</fullName>
    </recommendedName>
</protein>
<accession>A0A0D6JB98</accession>
<dbReference type="InterPro" id="IPR023166">
    <property type="entry name" value="BaiN-like_dom_sf"/>
</dbReference>
<name>A0A0D6JB98_9HYPH</name>
<evidence type="ECO:0000313" key="7">
    <source>
        <dbReference type="Proteomes" id="UP000033187"/>
    </source>
</evidence>
<sequence length="431" mass="46475">MSEKNGELTPAHSSKQTENSHVAPTIIIVGAGPAGLMAAETVASAGLRTHIFDHMAAPGRKFLMAGRGGLNLTHSEPLPDFLNRYGPANTPLSDIVESFPPEALRAWAEDLGQPTFVGTSGRVFPQTLKASPLLRAWLQRLTDLGVELNLRHRWLGWDDTGHQIFARPDADNLLIRADATILALGGASWPRLGSDGTWTETLAHAGIGITPIGPFNAGVCIAWSKHLIDGFAGQPLKRIALNYAGRTVRGEAVITRTGLEGGCVYALNELIRDELNAHHAPIVLDLDLRPDLDLQQLTERLSTSRSRQSMATFLRRKTGLTTAAVALAREPDGRLPEDPQELAAHLKKIKLEVTELSPLGRAISTSGGVAWDAIDENMMLRDRPGVFCAGEMLDWHAPTGGYLLQGVFATAVKAARGALNWLGHPHPAKIK</sequence>
<evidence type="ECO:0000259" key="5">
    <source>
        <dbReference type="Pfam" id="PF22780"/>
    </source>
</evidence>
<dbReference type="Pfam" id="PF22780">
    <property type="entry name" value="HI0933_like_1st"/>
    <property type="match status" value="1"/>
</dbReference>
<keyword evidence="7" id="KW-1185">Reference proteome</keyword>
<dbReference type="RefSeq" id="WP_244464990.1">
    <property type="nucleotide sequence ID" value="NZ_LN829118.1"/>
</dbReference>